<dbReference type="Pfam" id="PF02738">
    <property type="entry name" value="MoCoBD_1"/>
    <property type="match status" value="1"/>
</dbReference>
<dbReference type="InterPro" id="IPR052516">
    <property type="entry name" value="N-heterocyclic_Hydroxylase"/>
</dbReference>
<dbReference type="Proteomes" id="UP000231501">
    <property type="component" value="Unassembled WGS sequence"/>
</dbReference>
<organism evidence="2 3">
    <name type="scientific">Roseateles chitinivorans</name>
    <dbReference type="NCBI Taxonomy" id="2917965"/>
    <lineage>
        <taxon>Bacteria</taxon>
        <taxon>Pseudomonadati</taxon>
        <taxon>Pseudomonadota</taxon>
        <taxon>Betaproteobacteria</taxon>
        <taxon>Burkholderiales</taxon>
        <taxon>Sphaerotilaceae</taxon>
        <taxon>Roseateles</taxon>
    </lineage>
</organism>
<evidence type="ECO:0000259" key="1">
    <source>
        <dbReference type="SMART" id="SM01008"/>
    </source>
</evidence>
<dbReference type="InterPro" id="IPR046867">
    <property type="entry name" value="AldOxase/xan_DH_MoCoBD2"/>
</dbReference>
<accession>A0A2G9C422</accession>
<reference evidence="2 3" key="1">
    <citation type="submission" date="2017-11" db="EMBL/GenBank/DDBJ databases">
        <title>Draft genome sequence of Mitsuaria sp. HWN-4.</title>
        <authorList>
            <person name="Gundlapally S.R."/>
        </authorList>
    </citation>
    <scope>NUCLEOTIDE SEQUENCE [LARGE SCALE GENOMIC DNA]</scope>
    <source>
        <strain evidence="2 3">HWN-4</strain>
    </source>
</reference>
<sequence>MGITVDSPRRRGLLKAGAALTLSFTLPLATTRAALAQAASPAASNTFAPNAWLRITPDGKVTVVCGSAEMGQGVLTAIPMMVAEELDADWTLVSVEQAPANTAYNNPMFGMQATGGSTTVRAHWTPVRQAGAAARQMLVAAAAQQWGVDAASLRTERGQVIGPNGRKLGYGALVEAAARQPVPEKPVLKDRKDFRIMGKPTRRLDSAAKIDGSAKFGIDAHVDGMLVAVMARAPIAGSKPKAFDENKAKAIKGVRKVIAIPSGVAVLADGYWAAKQGRDALGIEWDLGVHADLSTDKVSTTLDEGLQNASAIAREAGNVKDGSANSARSLSAQYDVPYLAHACMEPLNCLAWVRGDEVTIWAGTQSQGPAQGILSQVAQVTPAKVKVNTLLLGGGFGRRFAPDFTIDATLLSKLSGSPVKLIYTREDDMAAGYYRPVSRVRFEAGLDDKGQPLMLRAEVASPSIMAASGFMKIPDNGVDAMAVEGLADHPYEIPHQRVAYGRAEPGPQVWFWRSVGHSQNAFFIESFIDELAHAAKADPLKYRLALLEKHPRARGVLLLAAEKAGWSRPLPKGRHRGIAVAESFGTWVAEVAEVSVGKDGAIKVHRVTAAVDCGQTVNPQTIARQIEGAVVYGLSAALYGRITFKEGKVEQSNFHDYPVLRLNEMPKVDVHIVQSNEAPGGIGEPGTPPIAPAVANAIFAATGKRLRQLPFDGEALKRA</sequence>
<comment type="caution">
    <text evidence="2">The sequence shown here is derived from an EMBL/GenBank/DDBJ whole genome shotgun (WGS) entry which is preliminary data.</text>
</comment>
<dbReference type="Gene3D" id="3.30.365.10">
    <property type="entry name" value="Aldehyde oxidase/xanthine dehydrogenase, molybdopterin binding domain"/>
    <property type="match status" value="4"/>
</dbReference>
<evidence type="ECO:0000313" key="3">
    <source>
        <dbReference type="Proteomes" id="UP000231501"/>
    </source>
</evidence>
<keyword evidence="3" id="KW-1185">Reference proteome</keyword>
<dbReference type="OrthoDB" id="9767994at2"/>
<dbReference type="InterPro" id="IPR006311">
    <property type="entry name" value="TAT_signal"/>
</dbReference>
<dbReference type="InterPro" id="IPR008274">
    <property type="entry name" value="AldOxase/xan_DH_MoCoBD1"/>
</dbReference>
<dbReference type="InterPro" id="IPR000674">
    <property type="entry name" value="Ald_Oxase/Xan_DH_a/b"/>
</dbReference>
<dbReference type="AlphaFoldDB" id="A0A2G9C422"/>
<dbReference type="SMART" id="SM01008">
    <property type="entry name" value="Ald_Xan_dh_C"/>
    <property type="match status" value="1"/>
</dbReference>
<dbReference type="PANTHER" id="PTHR47495:SF2">
    <property type="entry name" value="ALDEHYDE DEHYDROGENASE"/>
    <property type="match status" value="1"/>
</dbReference>
<dbReference type="EMBL" id="PEOG01000078">
    <property type="protein sequence ID" value="PIM51138.1"/>
    <property type="molecule type" value="Genomic_DNA"/>
</dbReference>
<gene>
    <name evidence="2" type="ORF">CS062_21355</name>
</gene>
<dbReference type="InterPro" id="IPR012368">
    <property type="entry name" value="OxRdtase_Mopterin-bd_su_IorB"/>
</dbReference>
<dbReference type="Gene3D" id="3.90.1170.50">
    <property type="entry name" value="Aldehyde oxidase/xanthine dehydrogenase, a/b hammerhead"/>
    <property type="match status" value="1"/>
</dbReference>
<protein>
    <submittedName>
        <fullName evidence="2">Isoquinoline 1-oxidoreductase</fullName>
    </submittedName>
</protein>
<name>A0A2G9C422_9BURK</name>
<proteinExistence type="predicted"/>
<dbReference type="PANTHER" id="PTHR47495">
    <property type="entry name" value="ALDEHYDE DEHYDROGENASE"/>
    <property type="match status" value="1"/>
</dbReference>
<dbReference type="RefSeq" id="WP_099863590.1">
    <property type="nucleotide sequence ID" value="NZ_PEOG01000078.1"/>
</dbReference>
<dbReference type="Pfam" id="PF20256">
    <property type="entry name" value="MoCoBD_2"/>
    <property type="match status" value="2"/>
</dbReference>
<dbReference type="PIRSF" id="PIRSF036389">
    <property type="entry name" value="IOR_B"/>
    <property type="match status" value="1"/>
</dbReference>
<dbReference type="SUPFAM" id="SSF56003">
    <property type="entry name" value="Molybdenum cofactor-binding domain"/>
    <property type="match status" value="2"/>
</dbReference>
<evidence type="ECO:0000313" key="2">
    <source>
        <dbReference type="EMBL" id="PIM51138.1"/>
    </source>
</evidence>
<dbReference type="InterPro" id="IPR037165">
    <property type="entry name" value="AldOxase/xan_DH_Mopterin-bd_sf"/>
</dbReference>
<dbReference type="GO" id="GO:0016491">
    <property type="term" value="F:oxidoreductase activity"/>
    <property type="evidence" value="ECO:0007669"/>
    <property type="project" value="InterPro"/>
</dbReference>
<feature type="domain" description="Aldehyde oxidase/xanthine dehydrogenase a/b hammerhead" evidence="1">
    <location>
        <begin position="211"/>
        <end position="289"/>
    </location>
</feature>
<dbReference type="PROSITE" id="PS51318">
    <property type="entry name" value="TAT"/>
    <property type="match status" value="1"/>
</dbReference>